<dbReference type="EMBL" id="MG011689">
    <property type="protein sequence ID" value="AVK74992.1"/>
    <property type="molecule type" value="Genomic_DNA"/>
</dbReference>
<feature type="compositionally biased region" description="Polar residues" evidence="1">
    <location>
        <begin position="56"/>
        <end position="66"/>
    </location>
</feature>
<feature type="region of interest" description="Disordered" evidence="1">
    <location>
        <begin position="270"/>
        <end position="303"/>
    </location>
</feature>
<gene>
    <name evidence="2" type="ORF">pqer_cds_570</name>
</gene>
<evidence type="ECO:0000256" key="1">
    <source>
        <dbReference type="SAM" id="MobiDB-lite"/>
    </source>
</evidence>
<feature type="compositionally biased region" description="Basic residues" evidence="1">
    <location>
        <begin position="41"/>
        <end position="55"/>
    </location>
</feature>
<dbReference type="Proteomes" id="UP000248852">
    <property type="component" value="Segment"/>
</dbReference>
<feature type="compositionally biased region" description="Low complexity" evidence="1">
    <location>
        <begin position="271"/>
        <end position="280"/>
    </location>
</feature>
<reference evidence="2" key="1">
    <citation type="journal article" date="2018" name="Nat. Commun.">
        <title>Diversity and evolution of the emerging Pandoraviridae family.</title>
        <authorList>
            <person name="Legendre M."/>
            <person name="Fabre E."/>
            <person name="Poirot O."/>
            <person name="Jeudy S."/>
            <person name="Lartigue A."/>
            <person name="Alempic J.M."/>
            <person name="Beucher L."/>
            <person name="Philippe N."/>
            <person name="Bertaux L."/>
            <person name="Christo-Foroux E."/>
            <person name="Labadie K."/>
            <person name="Coute Y."/>
            <person name="Abergel C."/>
            <person name="Claverie J.M."/>
        </authorList>
    </citation>
    <scope>NUCLEOTIDE SEQUENCE [LARGE SCALE GENOMIC DNA]</scope>
    <source>
        <strain evidence="2">Quercus</strain>
    </source>
</reference>
<accession>A0A2U7U9C1</accession>
<sequence>MQKRGWRLPCRHTAFCMVAQIYLRLGNIKRNQAEPQQGTHAKAHQATRTRQRGTHYRSTAMTSQLSMEPLARRTRGRGTNGAIHPVRTTKDGTEISAYDIIRHVFGWNTRAQDKAVKTMARRVREAGFALSTRALPGGGKPTATFAAARLDAFLDALDAASLHTDSILAGAVTAYRRAPVTERLLQHIATATSAAPPRRRKDNLTRRSPLCLRVVPHDTSIYGAVGHCGAVLMATMGVAGAHMPPLDTGDLPESAGPRTLDCNMNGDVVDGKTNTNIGTDGDNDDDDGGLRIDDDSDDDDQVNRVDTSLHRIDVADGIRDDVADDGTLLSFVETRAMPLATPAKPLRVWCTGGRAAVRLCAVWPMGDGAHWGVSLPRRDSTAVDYMGTIERADAVRMLARFVVVPGVVLIASRQWSSTRGPVVGPEVRGARALCDLASGLMTSPLASPPQPNL</sequence>
<dbReference type="RefSeq" id="YP_009483261.1">
    <property type="nucleotide sequence ID" value="NC_037667.1"/>
</dbReference>
<organism evidence="2">
    <name type="scientific">Pandoravirus quercus</name>
    <dbReference type="NCBI Taxonomy" id="2107709"/>
    <lineage>
        <taxon>Viruses</taxon>
        <taxon>Pandoravirus</taxon>
    </lineage>
</organism>
<name>A0A2U7U9C1_9VIRU</name>
<feature type="region of interest" description="Disordered" evidence="1">
    <location>
        <begin position="33"/>
        <end position="87"/>
    </location>
</feature>
<protein>
    <submittedName>
        <fullName evidence="2">Uncharacterized protein</fullName>
    </submittedName>
</protein>
<proteinExistence type="predicted"/>
<evidence type="ECO:0000313" key="2">
    <source>
        <dbReference type="EMBL" id="AVK74992.1"/>
    </source>
</evidence>
<dbReference type="GeneID" id="36844133"/>
<dbReference type="KEGG" id="vg:36844133"/>